<sequence length="80" mass="9223">MIPATSTLAHPRDIKAIQSKKMDKKFAKWIADLSKYGLIAGSFIPPLVIQQLHNLKRYHFKLPNFMSSENDLFQTYNLAM</sequence>
<comment type="caution">
    <text evidence="1">The sequence shown here is derived from an EMBL/GenBank/DDBJ whole genome shotgun (WGS) entry which is preliminary data.</text>
</comment>
<dbReference type="Proteomes" id="UP000031982">
    <property type="component" value="Unassembled WGS sequence"/>
</dbReference>
<name>A0ABR5AQY5_BACBA</name>
<accession>A0ABR5AQY5</accession>
<dbReference type="EMBL" id="JXLP01000022">
    <property type="protein sequence ID" value="KIL75818.1"/>
    <property type="molecule type" value="Genomic_DNA"/>
</dbReference>
<evidence type="ECO:0000313" key="1">
    <source>
        <dbReference type="EMBL" id="KIL75818.1"/>
    </source>
</evidence>
<protein>
    <submittedName>
        <fullName evidence="1">Transposase</fullName>
    </submittedName>
</protein>
<organism evidence="1 2">
    <name type="scientific">Bacillus badius</name>
    <dbReference type="NCBI Taxonomy" id="1455"/>
    <lineage>
        <taxon>Bacteria</taxon>
        <taxon>Bacillati</taxon>
        <taxon>Bacillota</taxon>
        <taxon>Bacilli</taxon>
        <taxon>Bacillales</taxon>
        <taxon>Bacillaceae</taxon>
        <taxon>Pseudobacillus</taxon>
    </lineage>
</organism>
<keyword evidence="2" id="KW-1185">Reference proteome</keyword>
<evidence type="ECO:0000313" key="2">
    <source>
        <dbReference type="Proteomes" id="UP000031982"/>
    </source>
</evidence>
<proteinExistence type="predicted"/>
<reference evidence="1 2" key="1">
    <citation type="submission" date="2015-01" db="EMBL/GenBank/DDBJ databases">
        <title>Genome Assembly of Bacillus badius MTCC 1458.</title>
        <authorList>
            <person name="Verma A."/>
            <person name="Khatri I."/>
            <person name="Mual P."/>
            <person name="Subramanian S."/>
            <person name="Krishnamurthi S."/>
        </authorList>
    </citation>
    <scope>NUCLEOTIDE SEQUENCE [LARGE SCALE GENOMIC DNA]</scope>
    <source>
        <strain evidence="1 2">MTCC 1458</strain>
    </source>
</reference>
<gene>
    <name evidence="1" type="ORF">SD77_2767</name>
</gene>